<comment type="caution">
    <text evidence="1">The sequence shown here is derived from an EMBL/GenBank/DDBJ whole genome shotgun (WGS) entry which is preliminary data.</text>
</comment>
<accession>A0ACA9RJE5</accession>
<name>A0ACA9RJE5_9GLOM</name>
<evidence type="ECO:0000313" key="1">
    <source>
        <dbReference type="EMBL" id="CAG8795318.1"/>
    </source>
</evidence>
<reference evidence="1" key="1">
    <citation type="submission" date="2021-06" db="EMBL/GenBank/DDBJ databases">
        <authorList>
            <person name="Kallberg Y."/>
            <person name="Tangrot J."/>
            <person name="Rosling A."/>
        </authorList>
    </citation>
    <scope>NUCLEOTIDE SEQUENCE</scope>
    <source>
        <strain evidence="1">MA461A</strain>
    </source>
</reference>
<sequence length="89" mass="10601">MTRCWDADPLKRPSSTELLSIITAWNNRSRNENQFNSADRKVRGLKKRRHPKKKQQSIYTSKLIDFSKLKHQDAKYESTEYKFDKEGLL</sequence>
<organism evidence="1 2">
    <name type="scientific">Racocetra persica</name>
    <dbReference type="NCBI Taxonomy" id="160502"/>
    <lineage>
        <taxon>Eukaryota</taxon>
        <taxon>Fungi</taxon>
        <taxon>Fungi incertae sedis</taxon>
        <taxon>Mucoromycota</taxon>
        <taxon>Glomeromycotina</taxon>
        <taxon>Glomeromycetes</taxon>
        <taxon>Diversisporales</taxon>
        <taxon>Gigasporaceae</taxon>
        <taxon>Racocetra</taxon>
    </lineage>
</organism>
<keyword evidence="2" id="KW-1185">Reference proteome</keyword>
<evidence type="ECO:0000313" key="2">
    <source>
        <dbReference type="Proteomes" id="UP000789920"/>
    </source>
</evidence>
<proteinExistence type="predicted"/>
<dbReference type="EMBL" id="CAJVQC010055404">
    <property type="protein sequence ID" value="CAG8795318.1"/>
    <property type="molecule type" value="Genomic_DNA"/>
</dbReference>
<dbReference type="Proteomes" id="UP000789920">
    <property type="component" value="Unassembled WGS sequence"/>
</dbReference>
<feature type="non-terminal residue" evidence="1">
    <location>
        <position position="89"/>
    </location>
</feature>
<protein>
    <submittedName>
        <fullName evidence="1">32399_t:CDS:1</fullName>
    </submittedName>
</protein>
<gene>
    <name evidence="1" type="ORF">RPERSI_LOCUS19932</name>
</gene>